<dbReference type="InterPro" id="IPR014810">
    <property type="entry name" value="Fcf2_C"/>
</dbReference>
<dbReference type="Pfam" id="PF08698">
    <property type="entry name" value="Fcf2"/>
    <property type="match status" value="1"/>
</dbReference>
<comment type="caution">
    <text evidence="3">The sequence shown here is derived from an EMBL/GenBank/DDBJ whole genome shotgun (WGS) entry which is preliminary data.</text>
</comment>
<dbReference type="OrthoDB" id="427886at2759"/>
<gene>
    <name evidence="3" type="ORF">STCU_03503</name>
</gene>
<accession>S9UR26</accession>
<proteinExistence type="predicted"/>
<evidence type="ECO:0000313" key="3">
    <source>
        <dbReference type="EMBL" id="EPY31343.1"/>
    </source>
</evidence>
<feature type="compositionally biased region" description="Basic residues" evidence="1">
    <location>
        <begin position="149"/>
        <end position="167"/>
    </location>
</feature>
<feature type="domain" description="Fcf2 pre-rRNA processing C-terminal" evidence="2">
    <location>
        <begin position="42"/>
        <end position="102"/>
    </location>
</feature>
<dbReference type="AlphaFoldDB" id="S9UR26"/>
<keyword evidence="4" id="KW-1185">Reference proteome</keyword>
<protein>
    <recommendedName>
        <fullName evidence="2">Fcf2 pre-rRNA processing C-terminal domain-containing protein</fullName>
    </recommendedName>
</protein>
<reference evidence="3 4" key="1">
    <citation type="journal article" date="2013" name="PLoS ONE">
        <title>Predicting the Proteins of Angomonas deanei, Strigomonas culicis and Their Respective Endosymbionts Reveals New Aspects of the Trypanosomatidae Family.</title>
        <authorList>
            <person name="Motta M.C."/>
            <person name="Martins A.C."/>
            <person name="de Souza S.S."/>
            <person name="Catta-Preta C.M."/>
            <person name="Silva R."/>
            <person name="Klein C.C."/>
            <person name="de Almeida L.G."/>
            <person name="de Lima Cunha O."/>
            <person name="Ciapina L.P."/>
            <person name="Brocchi M."/>
            <person name="Colabardini A.C."/>
            <person name="de Araujo Lima B."/>
            <person name="Machado C.R."/>
            <person name="de Almeida Soares C.M."/>
            <person name="Probst C.M."/>
            <person name="de Menezes C.B."/>
            <person name="Thompson C.E."/>
            <person name="Bartholomeu D.C."/>
            <person name="Gradia D.F."/>
            <person name="Pavoni D.P."/>
            <person name="Grisard E.C."/>
            <person name="Fantinatti-Garboggini F."/>
            <person name="Marchini F.K."/>
            <person name="Rodrigues-Luiz G.F."/>
            <person name="Wagner G."/>
            <person name="Goldman G.H."/>
            <person name="Fietto J.L."/>
            <person name="Elias M.C."/>
            <person name="Goldman M.H."/>
            <person name="Sagot M.F."/>
            <person name="Pereira M."/>
            <person name="Stoco P.H."/>
            <person name="de Mendonca-Neto R.P."/>
            <person name="Teixeira S.M."/>
            <person name="Maciel T.E."/>
            <person name="de Oliveira Mendes T.A."/>
            <person name="Urmenyi T.P."/>
            <person name="de Souza W."/>
            <person name="Schenkman S."/>
            <person name="de Vasconcelos A.T."/>
        </authorList>
    </citation>
    <scope>NUCLEOTIDE SEQUENCE [LARGE SCALE GENOMIC DNA]</scope>
</reference>
<evidence type="ECO:0000256" key="1">
    <source>
        <dbReference type="SAM" id="MobiDB-lite"/>
    </source>
</evidence>
<organism evidence="3 4">
    <name type="scientific">Strigomonas culicis</name>
    <dbReference type="NCBI Taxonomy" id="28005"/>
    <lineage>
        <taxon>Eukaryota</taxon>
        <taxon>Discoba</taxon>
        <taxon>Euglenozoa</taxon>
        <taxon>Kinetoplastea</taxon>
        <taxon>Metakinetoplastina</taxon>
        <taxon>Trypanosomatida</taxon>
        <taxon>Trypanosomatidae</taxon>
        <taxon>Strigomonadinae</taxon>
        <taxon>Strigomonas</taxon>
    </lineage>
</organism>
<evidence type="ECO:0000259" key="2">
    <source>
        <dbReference type="Pfam" id="PF08698"/>
    </source>
</evidence>
<dbReference type="EMBL" id="ATMH01003503">
    <property type="protein sequence ID" value="EPY31343.1"/>
    <property type="molecule type" value="Genomic_DNA"/>
</dbReference>
<evidence type="ECO:0000313" key="4">
    <source>
        <dbReference type="Proteomes" id="UP000015354"/>
    </source>
</evidence>
<dbReference type="Proteomes" id="UP000015354">
    <property type="component" value="Unassembled WGS sequence"/>
</dbReference>
<name>S9UR26_9TRYP</name>
<sequence length="173" mass="20200">MSAAKKMMAKAVTTSDSFYSERNAVEGYADRKDRIRQQRKDQKNTLSQWYGMKKANLSATEKRELELLQYRNFVNPEDKHRAPKKTSAAETEFVEFGYFAGTGRNKRKRYKSFADEWIEENPEFEEVVAKRIKHNVKFNKRAKELAAKRAAKMASKSKMKRAPKRKSKSDDSM</sequence>
<feature type="region of interest" description="Disordered" evidence="1">
    <location>
        <begin position="148"/>
        <end position="173"/>
    </location>
</feature>